<dbReference type="EMBL" id="JAPHNI010000734">
    <property type="protein sequence ID" value="KAJ8108542.1"/>
    <property type="molecule type" value="Genomic_DNA"/>
</dbReference>
<evidence type="ECO:0000313" key="1">
    <source>
        <dbReference type="EMBL" id="KAJ8108542.1"/>
    </source>
</evidence>
<keyword evidence="2" id="KW-1185">Reference proteome</keyword>
<gene>
    <name evidence="1" type="ORF">OPT61_g8102</name>
</gene>
<sequence length="86" mass="9032">MLPAPRMTNPQRIRGKQQRQPQPRSLHRIPSGSGALSAELIASNVQSAVDLAEQDAGGKTGSYAVACNKIGRGARRVVSASHCGPD</sequence>
<organism evidence="1 2">
    <name type="scientific">Boeremia exigua</name>
    <dbReference type="NCBI Taxonomy" id="749465"/>
    <lineage>
        <taxon>Eukaryota</taxon>
        <taxon>Fungi</taxon>
        <taxon>Dikarya</taxon>
        <taxon>Ascomycota</taxon>
        <taxon>Pezizomycotina</taxon>
        <taxon>Dothideomycetes</taxon>
        <taxon>Pleosporomycetidae</taxon>
        <taxon>Pleosporales</taxon>
        <taxon>Pleosporineae</taxon>
        <taxon>Didymellaceae</taxon>
        <taxon>Boeremia</taxon>
    </lineage>
</organism>
<reference evidence="1" key="1">
    <citation type="submission" date="2022-11" db="EMBL/GenBank/DDBJ databases">
        <title>Genome Sequence of Boeremia exigua.</title>
        <authorList>
            <person name="Buettner E."/>
        </authorList>
    </citation>
    <scope>NUCLEOTIDE SEQUENCE</scope>
    <source>
        <strain evidence="1">CU02</strain>
    </source>
</reference>
<evidence type="ECO:0000313" key="2">
    <source>
        <dbReference type="Proteomes" id="UP001153331"/>
    </source>
</evidence>
<proteinExistence type="predicted"/>
<dbReference type="Proteomes" id="UP001153331">
    <property type="component" value="Unassembled WGS sequence"/>
</dbReference>
<accession>A0ACC2HZM3</accession>
<protein>
    <submittedName>
        <fullName evidence="1">Uncharacterized protein</fullName>
    </submittedName>
</protein>
<name>A0ACC2HZM3_9PLEO</name>
<comment type="caution">
    <text evidence="1">The sequence shown here is derived from an EMBL/GenBank/DDBJ whole genome shotgun (WGS) entry which is preliminary data.</text>
</comment>